<feature type="transmembrane region" description="Helical" evidence="11">
    <location>
        <begin position="242"/>
        <end position="262"/>
    </location>
</feature>
<evidence type="ECO:0000259" key="12">
    <source>
        <dbReference type="PROSITE" id="PS50929"/>
    </source>
</evidence>
<dbReference type="CDD" id="cd18577">
    <property type="entry name" value="ABC_6TM_Pgp_ABCB1_D1_like"/>
    <property type="match status" value="1"/>
</dbReference>
<dbReference type="PROSITE" id="PS50929">
    <property type="entry name" value="ABC_TM1F"/>
    <property type="match status" value="1"/>
</dbReference>
<evidence type="ECO:0000313" key="14">
    <source>
        <dbReference type="Proteomes" id="UP001139887"/>
    </source>
</evidence>
<feature type="compositionally biased region" description="Basic and acidic residues" evidence="10">
    <location>
        <begin position="44"/>
        <end position="61"/>
    </location>
</feature>
<keyword evidence="5" id="KW-0677">Repeat</keyword>
<evidence type="ECO:0000256" key="9">
    <source>
        <dbReference type="ARBA" id="ARBA00023136"/>
    </source>
</evidence>
<dbReference type="InterPro" id="IPR011527">
    <property type="entry name" value="ABC1_TM_dom"/>
</dbReference>
<comment type="similarity">
    <text evidence="2">Belongs to the ABC transporter superfamily. ABCB family. Multidrug resistance exporter (TC 3.A.1.201) subfamily.</text>
</comment>
<accession>A0A9W8I7L5</accession>
<protein>
    <recommendedName>
        <fullName evidence="12">ABC transmembrane type-1 domain-containing protein</fullName>
    </recommendedName>
</protein>
<keyword evidence="6" id="KW-0547">Nucleotide-binding</keyword>
<dbReference type="GO" id="GO:0015421">
    <property type="term" value="F:ABC-type oligopeptide transporter activity"/>
    <property type="evidence" value="ECO:0007669"/>
    <property type="project" value="TreeGrafter"/>
</dbReference>
<comment type="caution">
    <text evidence="13">The sequence shown here is derived from an EMBL/GenBank/DDBJ whole genome shotgun (WGS) entry which is preliminary data.</text>
</comment>
<dbReference type="SUPFAM" id="SSF90123">
    <property type="entry name" value="ABC transporter transmembrane region"/>
    <property type="match status" value="1"/>
</dbReference>
<comment type="subcellular location">
    <subcellularLocation>
        <location evidence="1">Membrane</location>
        <topology evidence="1">Multi-pass membrane protein</topology>
    </subcellularLocation>
</comment>
<keyword evidence="3" id="KW-0813">Transport</keyword>
<dbReference type="InterPro" id="IPR039421">
    <property type="entry name" value="Type_1_exporter"/>
</dbReference>
<dbReference type="Proteomes" id="UP001139887">
    <property type="component" value="Unassembled WGS sequence"/>
</dbReference>
<dbReference type="InterPro" id="IPR036640">
    <property type="entry name" value="ABC1_TM_sf"/>
</dbReference>
<feature type="region of interest" description="Disordered" evidence="10">
    <location>
        <begin position="1"/>
        <end position="61"/>
    </location>
</feature>
<reference evidence="13" key="1">
    <citation type="submission" date="2022-07" db="EMBL/GenBank/DDBJ databases">
        <title>Phylogenomic reconstructions and comparative analyses of Kickxellomycotina fungi.</title>
        <authorList>
            <person name="Reynolds N.K."/>
            <person name="Stajich J.E."/>
            <person name="Barry K."/>
            <person name="Grigoriev I.V."/>
            <person name="Crous P."/>
            <person name="Smith M.E."/>
        </authorList>
    </citation>
    <scope>NUCLEOTIDE SEQUENCE</scope>
    <source>
        <strain evidence="13">NRRL 1566</strain>
    </source>
</reference>
<evidence type="ECO:0000313" key="13">
    <source>
        <dbReference type="EMBL" id="KAJ2845370.1"/>
    </source>
</evidence>
<dbReference type="OrthoDB" id="6500128at2759"/>
<feature type="transmembrane region" description="Helical" evidence="11">
    <location>
        <begin position="85"/>
        <end position="109"/>
    </location>
</feature>
<evidence type="ECO:0000256" key="1">
    <source>
        <dbReference type="ARBA" id="ARBA00004141"/>
    </source>
</evidence>
<feature type="transmembrane region" description="Helical" evidence="11">
    <location>
        <begin position="144"/>
        <end position="167"/>
    </location>
</feature>
<evidence type="ECO:0000256" key="6">
    <source>
        <dbReference type="ARBA" id="ARBA00022741"/>
    </source>
</evidence>
<feature type="non-terminal residue" evidence="13">
    <location>
        <position position="414"/>
    </location>
</feature>
<dbReference type="EMBL" id="JANBUW010000818">
    <property type="protein sequence ID" value="KAJ2845370.1"/>
    <property type="molecule type" value="Genomic_DNA"/>
</dbReference>
<keyword evidence="14" id="KW-1185">Reference proteome</keyword>
<keyword evidence="7" id="KW-0067">ATP-binding</keyword>
<dbReference type="PANTHER" id="PTHR43394:SF27">
    <property type="entry name" value="ATP-DEPENDENT TRANSLOCASE ABCB1-LIKE"/>
    <property type="match status" value="1"/>
</dbReference>
<evidence type="ECO:0000256" key="11">
    <source>
        <dbReference type="SAM" id="Phobius"/>
    </source>
</evidence>
<proteinExistence type="inferred from homology"/>
<dbReference type="GO" id="GO:0005743">
    <property type="term" value="C:mitochondrial inner membrane"/>
    <property type="evidence" value="ECO:0007669"/>
    <property type="project" value="TreeGrafter"/>
</dbReference>
<dbReference type="FunFam" id="1.20.1560.10:FF:000018">
    <property type="entry name" value="ATP-binding cassette subfamily B member 11"/>
    <property type="match status" value="1"/>
</dbReference>
<dbReference type="Gene3D" id="1.20.1560.10">
    <property type="entry name" value="ABC transporter type 1, transmembrane domain"/>
    <property type="match status" value="1"/>
</dbReference>
<dbReference type="GO" id="GO:0090374">
    <property type="term" value="P:oligopeptide export from mitochondrion"/>
    <property type="evidence" value="ECO:0007669"/>
    <property type="project" value="TreeGrafter"/>
</dbReference>
<organism evidence="13 14">
    <name type="scientific">Coemansia brasiliensis</name>
    <dbReference type="NCBI Taxonomy" id="2650707"/>
    <lineage>
        <taxon>Eukaryota</taxon>
        <taxon>Fungi</taxon>
        <taxon>Fungi incertae sedis</taxon>
        <taxon>Zoopagomycota</taxon>
        <taxon>Kickxellomycotina</taxon>
        <taxon>Kickxellomycetes</taxon>
        <taxon>Kickxellales</taxon>
        <taxon>Kickxellaceae</taxon>
        <taxon>Coemansia</taxon>
    </lineage>
</organism>
<evidence type="ECO:0000256" key="3">
    <source>
        <dbReference type="ARBA" id="ARBA00022448"/>
    </source>
</evidence>
<feature type="transmembrane region" description="Helical" evidence="11">
    <location>
        <begin position="359"/>
        <end position="377"/>
    </location>
</feature>
<feature type="transmembrane region" description="Helical" evidence="11">
    <location>
        <begin position="321"/>
        <end position="347"/>
    </location>
</feature>
<evidence type="ECO:0000256" key="5">
    <source>
        <dbReference type="ARBA" id="ARBA00022737"/>
    </source>
</evidence>
<name>A0A9W8I7L5_9FUNG</name>
<feature type="domain" description="ABC transmembrane type-1" evidence="12">
    <location>
        <begin position="89"/>
        <end position="385"/>
    </location>
</feature>
<sequence length="414" mass="45638">MSEEKSRAKSPTSSSHSRSASTLSGKSDRTRNSSANTNEEPIDPIDKIDETNFSNEKETKEVSPLDDVKPVSVLKLFRFADKLDIILNIAGTFFSCASGVITPVMIIIFSELMNVILKYYDLLDKGDLEGANHYLDHESRHYCLLFLILGIVMWVVSFGVNACWAIAAENQGLRIRKLYYESIMRQDIGWFDTVKTGELTTRITNDVNLVQEGLGEKFGFVFMNVVAFITAFIIAFVKGWKLTFICLCVIPFIAAAGGYLGLTISKLVTFAQDKTAASGAIADEVISGIRTVMAFNGQAREIARYDEMIEDSYKYGRKTGFILGGSIGCIQFFIFTMYCIGFNFGSWRLREGEYEPGEVLNVIIVLLVGGFMLSGAAPNVSAISTAQGSAAKVFSIIDRQSPIDPLDTESGIRV</sequence>
<gene>
    <name evidence="13" type="ORF">IWW36_004808</name>
</gene>
<dbReference type="GO" id="GO:0005524">
    <property type="term" value="F:ATP binding"/>
    <property type="evidence" value="ECO:0007669"/>
    <property type="project" value="UniProtKB-KW"/>
</dbReference>
<evidence type="ECO:0000256" key="2">
    <source>
        <dbReference type="ARBA" id="ARBA00007577"/>
    </source>
</evidence>
<evidence type="ECO:0000256" key="4">
    <source>
        <dbReference type="ARBA" id="ARBA00022692"/>
    </source>
</evidence>
<dbReference type="AlphaFoldDB" id="A0A9W8I7L5"/>
<keyword evidence="8 11" id="KW-1133">Transmembrane helix</keyword>
<dbReference type="PANTHER" id="PTHR43394">
    <property type="entry name" value="ATP-DEPENDENT PERMEASE MDL1, MITOCHONDRIAL"/>
    <property type="match status" value="1"/>
</dbReference>
<evidence type="ECO:0000256" key="8">
    <source>
        <dbReference type="ARBA" id="ARBA00022989"/>
    </source>
</evidence>
<evidence type="ECO:0000256" key="7">
    <source>
        <dbReference type="ARBA" id="ARBA00022840"/>
    </source>
</evidence>
<dbReference type="Pfam" id="PF00664">
    <property type="entry name" value="ABC_membrane"/>
    <property type="match status" value="1"/>
</dbReference>
<evidence type="ECO:0000256" key="10">
    <source>
        <dbReference type="SAM" id="MobiDB-lite"/>
    </source>
</evidence>
<feature type="compositionally biased region" description="Low complexity" evidence="10">
    <location>
        <begin position="9"/>
        <end position="24"/>
    </location>
</feature>
<keyword evidence="4 11" id="KW-0812">Transmembrane</keyword>
<feature type="transmembrane region" description="Helical" evidence="11">
    <location>
        <begin position="218"/>
        <end position="236"/>
    </location>
</feature>
<keyword evidence="9 11" id="KW-0472">Membrane</keyword>